<dbReference type="Gene3D" id="4.10.520.10">
    <property type="entry name" value="IHF-like DNA-binding proteins"/>
    <property type="match status" value="1"/>
</dbReference>
<evidence type="ECO:0000313" key="5">
    <source>
        <dbReference type="Proteomes" id="UP000070224"/>
    </source>
</evidence>
<dbReference type="InterPro" id="IPR041607">
    <property type="entry name" value="HU-HIG"/>
</dbReference>
<dbReference type="PATRIC" id="fig|322095.3.peg.1061"/>
<dbReference type="GO" id="GO:0003677">
    <property type="term" value="F:DNA binding"/>
    <property type="evidence" value="ECO:0007669"/>
    <property type="project" value="UniProtKB-KW"/>
</dbReference>
<name>A0A134B8C2_9PORP</name>
<evidence type="ECO:0000313" key="4">
    <source>
        <dbReference type="EMBL" id="KXB76140.1"/>
    </source>
</evidence>
<proteinExistence type="predicted"/>
<protein>
    <submittedName>
        <fullName evidence="4">Putative DNA-binding protein</fullName>
    </submittedName>
</protein>
<organism evidence="4 5">
    <name type="scientific">Porphyromonas somerae</name>
    <dbReference type="NCBI Taxonomy" id="322095"/>
    <lineage>
        <taxon>Bacteria</taxon>
        <taxon>Pseudomonadati</taxon>
        <taxon>Bacteroidota</taxon>
        <taxon>Bacteroidia</taxon>
        <taxon>Bacteroidales</taxon>
        <taxon>Porphyromonadaceae</taxon>
        <taxon>Porphyromonas</taxon>
    </lineage>
</organism>
<gene>
    <name evidence="4" type="ORF">HMPREF3185_01077</name>
</gene>
<accession>A0A134B8C2</accession>
<dbReference type="InterPro" id="IPR036390">
    <property type="entry name" value="WH_DNA-bd_sf"/>
</dbReference>
<dbReference type="STRING" id="322095.HMPREF3185_01077"/>
<dbReference type="Pfam" id="PF18291">
    <property type="entry name" value="HU-HIG"/>
    <property type="match status" value="1"/>
</dbReference>
<dbReference type="InterPro" id="IPR036388">
    <property type="entry name" value="WH-like_DNA-bd_sf"/>
</dbReference>
<sequence>MAKYTMRQVPQGLGKHPSQHPRLISEGRLSTEDLSERMAEGCTFSRAEIEGVLQLLAEELAKRLADGYIVHIDGMGSFRPKLGYRKDVAPPEGEETATRNATSLELADVCFHADRRLVQRTRRACRLQRAPHRSYTRPREGRERRLSQLLSYLRTHHILTRSEYVKFTGLSPTAATAELKTFVTAGHIVRKGSASHSTYRLPYSSENE</sequence>
<dbReference type="AlphaFoldDB" id="A0A134B8C2"/>
<comment type="caution">
    <text evidence="4">The sequence shown here is derived from an EMBL/GenBank/DDBJ whole genome shotgun (WGS) entry which is preliminary data.</text>
</comment>
<dbReference type="SUPFAM" id="SSF47729">
    <property type="entry name" value="IHF-like DNA-binding proteins"/>
    <property type="match status" value="1"/>
</dbReference>
<evidence type="ECO:0000256" key="2">
    <source>
        <dbReference type="SAM" id="MobiDB-lite"/>
    </source>
</evidence>
<evidence type="ECO:0000259" key="3">
    <source>
        <dbReference type="Pfam" id="PF18291"/>
    </source>
</evidence>
<dbReference type="NCBIfam" id="TIGR01201">
    <property type="entry name" value="HU_rel"/>
    <property type="match status" value="1"/>
</dbReference>
<dbReference type="InterPro" id="IPR005902">
    <property type="entry name" value="HU_DNA-bd_put"/>
</dbReference>
<feature type="region of interest" description="Disordered" evidence="2">
    <location>
        <begin position="1"/>
        <end position="22"/>
    </location>
</feature>
<evidence type="ECO:0000256" key="1">
    <source>
        <dbReference type="ARBA" id="ARBA00023125"/>
    </source>
</evidence>
<keyword evidence="5" id="KW-1185">Reference proteome</keyword>
<reference evidence="5" key="1">
    <citation type="submission" date="2016-01" db="EMBL/GenBank/DDBJ databases">
        <authorList>
            <person name="Mitreva M."/>
            <person name="Pepin K.H."/>
            <person name="Mihindukulasuriya K.A."/>
            <person name="Fulton R."/>
            <person name="Fronick C."/>
            <person name="O'Laughlin M."/>
            <person name="Miner T."/>
            <person name="Herter B."/>
            <person name="Rosa B.A."/>
            <person name="Cordes M."/>
            <person name="Tomlinson C."/>
            <person name="Wollam A."/>
            <person name="Palsikar V.B."/>
            <person name="Mardis E.R."/>
            <person name="Wilson R.K."/>
        </authorList>
    </citation>
    <scope>NUCLEOTIDE SEQUENCE [LARGE SCALE GENOMIC DNA]</scope>
    <source>
        <strain evidence="5">KA00683</strain>
    </source>
</reference>
<dbReference type="EMBL" id="LSDK01000076">
    <property type="protein sequence ID" value="KXB76140.1"/>
    <property type="molecule type" value="Genomic_DNA"/>
</dbReference>
<dbReference type="InterPro" id="IPR010992">
    <property type="entry name" value="IHF-like_DNA-bd_dom_sf"/>
</dbReference>
<dbReference type="RefSeq" id="WP_060935394.1">
    <property type="nucleotide sequence ID" value="NZ_KQ960446.1"/>
</dbReference>
<feature type="domain" description="HU" evidence="3">
    <location>
        <begin position="2"/>
        <end position="129"/>
    </location>
</feature>
<dbReference type="SUPFAM" id="SSF46785">
    <property type="entry name" value="Winged helix' DNA-binding domain"/>
    <property type="match status" value="1"/>
</dbReference>
<dbReference type="OrthoDB" id="1093305at2"/>
<dbReference type="Proteomes" id="UP000070224">
    <property type="component" value="Unassembled WGS sequence"/>
</dbReference>
<keyword evidence="1 4" id="KW-0238">DNA-binding</keyword>
<dbReference type="Gene3D" id="1.10.10.10">
    <property type="entry name" value="Winged helix-like DNA-binding domain superfamily/Winged helix DNA-binding domain"/>
    <property type="match status" value="1"/>
</dbReference>